<evidence type="ECO:0000313" key="3">
    <source>
        <dbReference type="EMBL" id="UOE74831.1"/>
    </source>
</evidence>
<accession>A0AB38QT41</accession>
<keyword evidence="1" id="KW-1133">Transmembrane helix</keyword>
<evidence type="ECO:0000259" key="2">
    <source>
        <dbReference type="Pfam" id="PF14358"/>
    </source>
</evidence>
<proteinExistence type="predicted"/>
<dbReference type="InterPro" id="IPR025517">
    <property type="entry name" value="DUF4405"/>
</dbReference>
<keyword evidence="1" id="KW-0812">Transmembrane</keyword>
<dbReference type="AlphaFoldDB" id="A0AB38QT41"/>
<feature type="domain" description="Flavinylation-associated cytochrome" evidence="2">
    <location>
        <begin position="18"/>
        <end position="42"/>
    </location>
</feature>
<dbReference type="EMBL" id="CP063414">
    <property type="protein sequence ID" value="UOE74831.1"/>
    <property type="molecule type" value="Genomic_DNA"/>
</dbReference>
<gene>
    <name evidence="3" type="ORF">IMI45_10640</name>
</gene>
<protein>
    <submittedName>
        <fullName evidence="3">DUF4405 domain-containing protein</fullName>
    </submittedName>
</protein>
<feature type="transmembrane region" description="Helical" evidence="1">
    <location>
        <begin position="25"/>
        <end position="45"/>
    </location>
</feature>
<reference evidence="3" key="1">
    <citation type="submission" date="2020-10" db="EMBL/GenBank/DDBJ databases">
        <authorList>
            <person name="Delgado J.A."/>
            <person name="Gonzalez J.M."/>
        </authorList>
    </citation>
    <scope>NUCLEOTIDE SEQUENCE</scope>
    <source>
        <strain evidence="3">23.6</strain>
    </source>
</reference>
<sequence>MDVSLSLNQKTGEFICCPWRNIHHFFSAISIILVGIHLGLHWNFVSNVK</sequence>
<dbReference type="Pfam" id="PF14358">
    <property type="entry name" value="DUF4405"/>
    <property type="match status" value="1"/>
</dbReference>
<evidence type="ECO:0000313" key="4">
    <source>
        <dbReference type="Proteomes" id="UP001058458"/>
    </source>
</evidence>
<evidence type="ECO:0000256" key="1">
    <source>
        <dbReference type="SAM" id="Phobius"/>
    </source>
</evidence>
<organism evidence="3 4">
    <name type="scientific">Parageobacillus thermoglucosidasius</name>
    <name type="common">Geobacillus thermoglucosidasius</name>
    <dbReference type="NCBI Taxonomy" id="1426"/>
    <lineage>
        <taxon>Bacteria</taxon>
        <taxon>Bacillati</taxon>
        <taxon>Bacillota</taxon>
        <taxon>Bacilli</taxon>
        <taxon>Bacillales</taxon>
        <taxon>Anoxybacillaceae</taxon>
        <taxon>Parageobacillus</taxon>
    </lineage>
</organism>
<name>A0AB38QT41_PARTM</name>
<dbReference type="Proteomes" id="UP001058458">
    <property type="component" value="Chromosome"/>
</dbReference>
<keyword evidence="1" id="KW-0472">Membrane</keyword>